<evidence type="ECO:0000256" key="2">
    <source>
        <dbReference type="ARBA" id="ARBA00023145"/>
    </source>
</evidence>
<organism evidence="5 6">
    <name type="scientific">Blepharisma stoltei</name>
    <dbReference type="NCBI Taxonomy" id="1481888"/>
    <lineage>
        <taxon>Eukaryota</taxon>
        <taxon>Sar</taxon>
        <taxon>Alveolata</taxon>
        <taxon>Ciliophora</taxon>
        <taxon>Postciliodesmatophora</taxon>
        <taxon>Heterotrichea</taxon>
        <taxon>Heterotrichida</taxon>
        <taxon>Blepharismidae</taxon>
        <taxon>Blepharisma</taxon>
    </lineage>
</organism>
<dbReference type="InterPro" id="IPR000668">
    <property type="entry name" value="Peptidase_C1A_C"/>
</dbReference>
<dbReference type="PROSITE" id="PS00640">
    <property type="entry name" value="THIOL_PROTEASE_ASN"/>
    <property type="match status" value="2"/>
</dbReference>
<feature type="chain" id="PRO_5043448641" description="Peptidase C1A papain C-terminal domain-containing protein" evidence="3">
    <location>
        <begin position="24"/>
        <end position="559"/>
    </location>
</feature>
<dbReference type="Gene3D" id="3.90.70.10">
    <property type="entry name" value="Cysteine proteinases"/>
    <property type="match status" value="2"/>
</dbReference>
<evidence type="ECO:0000313" key="5">
    <source>
        <dbReference type="EMBL" id="CAG9318564.1"/>
    </source>
</evidence>
<keyword evidence="2" id="KW-0865">Zymogen</keyword>
<dbReference type="InterPro" id="IPR013128">
    <property type="entry name" value="Peptidase_C1A"/>
</dbReference>
<dbReference type="InterPro" id="IPR025661">
    <property type="entry name" value="Pept_asp_AS"/>
</dbReference>
<accession>A0AAU9IZI6</accession>
<gene>
    <name evidence="5" type="ORF">BSTOLATCC_MIC21036</name>
</gene>
<feature type="domain" description="Peptidase C1A papain C-terminal" evidence="4">
    <location>
        <begin position="318"/>
        <end position="555"/>
    </location>
</feature>
<dbReference type="Proteomes" id="UP001162131">
    <property type="component" value="Unassembled WGS sequence"/>
</dbReference>
<evidence type="ECO:0000256" key="3">
    <source>
        <dbReference type="SAM" id="SignalP"/>
    </source>
</evidence>
<comment type="similarity">
    <text evidence="1">Belongs to the peptidase C1 family.</text>
</comment>
<feature type="signal peptide" evidence="3">
    <location>
        <begin position="1"/>
        <end position="23"/>
    </location>
</feature>
<evidence type="ECO:0000259" key="4">
    <source>
        <dbReference type="SMART" id="SM00645"/>
    </source>
</evidence>
<reference evidence="5" key="1">
    <citation type="submission" date="2021-09" db="EMBL/GenBank/DDBJ databases">
        <authorList>
            <consortium name="AG Swart"/>
            <person name="Singh M."/>
            <person name="Singh A."/>
            <person name="Seah K."/>
            <person name="Emmerich C."/>
        </authorList>
    </citation>
    <scope>NUCLEOTIDE SEQUENCE</scope>
    <source>
        <strain evidence="5">ATCC30299</strain>
    </source>
</reference>
<keyword evidence="3" id="KW-0732">Signal</keyword>
<evidence type="ECO:0000256" key="1">
    <source>
        <dbReference type="ARBA" id="ARBA00008455"/>
    </source>
</evidence>
<sequence length="559" mass="61679">MFKAQLAILTLATFLTFANQGNSDFTSQSLSLPTNLFWGKVNGTSYLTVTRNIKNLEYCSSSWAMAATTVLSDRFKVLRNASWPDFNISPQVALSCISSVQGCSEEGDPAQVYDYILNNGITEETCAVYQARDFSNGAPCDRLARCKTCFPNGKCDIPSKYYVYNITGYAVAKGQTQMLNALQSGPIVCRLNSTDQFVQYSSNDDILIPTQSASNGTIYVSIVGYGVDSKGNNYWIGRNSWGIGWGDAGFFNIIRGTDALGVEEYCVYPTPSLIVTVVNTNQGIEEKTLISSFDLPRIQEPAKSFRVKPVADETLAAVPSSWDWRNVKGKNYLSWARNQNIPQYLDASWAFATASSVTDRLNILFFNDTFPQFIISPQDMINNVVGAFGSGDLSSLYKYFQQFGFSDDTCLQYVAENRNSFDCSICVPPAPADVSDNSYCSSAPIPITFKISSYKNLAGATKMMQEIYTNGPITCGIYASAKFANYTSGIYSEISKISTISQYVSVVGWGVDPSTNNKYWIGRNSWGTGWGDYGFFFMQMLRDNLGIETDCTAAIPTFK</sequence>
<dbReference type="InterPro" id="IPR038765">
    <property type="entry name" value="Papain-like_cys_pep_sf"/>
</dbReference>
<feature type="domain" description="Peptidase C1A papain C-terminal" evidence="4">
    <location>
        <begin position="32"/>
        <end position="270"/>
    </location>
</feature>
<dbReference type="SMART" id="SM00645">
    <property type="entry name" value="Pept_C1"/>
    <property type="match status" value="2"/>
</dbReference>
<dbReference type="PANTHER" id="PTHR12411">
    <property type="entry name" value="CYSTEINE PROTEASE FAMILY C1-RELATED"/>
    <property type="match status" value="1"/>
</dbReference>
<evidence type="ECO:0000313" key="6">
    <source>
        <dbReference type="Proteomes" id="UP001162131"/>
    </source>
</evidence>
<dbReference type="AlphaFoldDB" id="A0AAU9IZI6"/>
<name>A0AAU9IZI6_9CILI</name>
<keyword evidence="6" id="KW-1185">Reference proteome</keyword>
<dbReference type="EMBL" id="CAJZBQ010000020">
    <property type="protein sequence ID" value="CAG9318564.1"/>
    <property type="molecule type" value="Genomic_DNA"/>
</dbReference>
<proteinExistence type="inferred from homology"/>
<comment type="caution">
    <text evidence="5">The sequence shown here is derived from an EMBL/GenBank/DDBJ whole genome shotgun (WGS) entry which is preliminary data.</text>
</comment>
<dbReference type="Pfam" id="PF00112">
    <property type="entry name" value="Peptidase_C1"/>
    <property type="match status" value="2"/>
</dbReference>
<dbReference type="GO" id="GO:0008234">
    <property type="term" value="F:cysteine-type peptidase activity"/>
    <property type="evidence" value="ECO:0007669"/>
    <property type="project" value="InterPro"/>
</dbReference>
<protein>
    <recommendedName>
        <fullName evidence="4">Peptidase C1A papain C-terminal domain-containing protein</fullName>
    </recommendedName>
</protein>
<dbReference type="GO" id="GO:0006508">
    <property type="term" value="P:proteolysis"/>
    <property type="evidence" value="ECO:0007669"/>
    <property type="project" value="InterPro"/>
</dbReference>
<dbReference type="SUPFAM" id="SSF54001">
    <property type="entry name" value="Cysteine proteinases"/>
    <property type="match status" value="2"/>
</dbReference>